<dbReference type="GO" id="GO:0009893">
    <property type="term" value="P:positive regulation of metabolic process"/>
    <property type="evidence" value="ECO:0007669"/>
    <property type="project" value="UniProtKB-ARBA"/>
</dbReference>
<feature type="domain" description="Zn(2)-C6 fungal-type" evidence="5">
    <location>
        <begin position="16"/>
        <end position="44"/>
    </location>
</feature>
<dbReference type="GO" id="GO:0008270">
    <property type="term" value="F:zinc ion binding"/>
    <property type="evidence" value="ECO:0007669"/>
    <property type="project" value="InterPro"/>
</dbReference>
<keyword evidence="3" id="KW-0804">Transcription</keyword>
<dbReference type="PANTHER" id="PTHR38111:SF9">
    <property type="entry name" value="ZN(2)-C6 FUNGAL-TYPE DOMAIN-CONTAINING PROTEIN"/>
    <property type="match status" value="1"/>
</dbReference>
<dbReference type="SMART" id="SM00066">
    <property type="entry name" value="GAL4"/>
    <property type="match status" value="1"/>
</dbReference>
<evidence type="ECO:0000259" key="5">
    <source>
        <dbReference type="PROSITE" id="PS50048"/>
    </source>
</evidence>
<dbReference type="PROSITE" id="PS50048">
    <property type="entry name" value="ZN2_CY6_FUNGAL_2"/>
    <property type="match status" value="1"/>
</dbReference>
<evidence type="ECO:0000313" key="7">
    <source>
        <dbReference type="Proteomes" id="UP000326799"/>
    </source>
</evidence>
<keyword evidence="1" id="KW-0805">Transcription regulation</keyword>
<dbReference type="Gene3D" id="4.10.240.10">
    <property type="entry name" value="Zn(2)-C6 fungal-type DNA-binding domain"/>
    <property type="match status" value="1"/>
</dbReference>
<dbReference type="InterPro" id="IPR021858">
    <property type="entry name" value="Fun_TF"/>
</dbReference>
<dbReference type="Pfam" id="PF00172">
    <property type="entry name" value="Zn_clus"/>
    <property type="match status" value="1"/>
</dbReference>
<proteinExistence type="predicted"/>
<organism evidence="6 7">
    <name type="scientific">Aspergillus novoparasiticus</name>
    <dbReference type="NCBI Taxonomy" id="986946"/>
    <lineage>
        <taxon>Eukaryota</taxon>
        <taxon>Fungi</taxon>
        <taxon>Dikarya</taxon>
        <taxon>Ascomycota</taxon>
        <taxon>Pezizomycotina</taxon>
        <taxon>Eurotiomycetes</taxon>
        <taxon>Eurotiomycetidae</taxon>
        <taxon>Eurotiales</taxon>
        <taxon>Aspergillaceae</taxon>
        <taxon>Aspergillus</taxon>
        <taxon>Aspergillus subgen. Circumdati</taxon>
    </lineage>
</organism>
<keyword evidence="7" id="KW-1185">Reference proteome</keyword>
<keyword evidence="2" id="KW-0238">DNA-binding</keyword>
<reference evidence="6 7" key="1">
    <citation type="submission" date="2019-04" db="EMBL/GenBank/DDBJ databases">
        <title>Fungal friends and foes A comparative genomics study of 23 Aspergillus species from section Flavi.</title>
        <authorList>
            <consortium name="DOE Joint Genome Institute"/>
            <person name="Kjaerbolling I."/>
            <person name="Vesth T.C."/>
            <person name="Frisvad J.C."/>
            <person name="Nybo J.L."/>
            <person name="Theobald S."/>
            <person name="Kildgaard S."/>
            <person name="Petersen T.I."/>
            <person name="Kuo A."/>
            <person name="Sato A."/>
            <person name="Lyhne E.K."/>
            <person name="Kogle M.E."/>
            <person name="Wiebenga A."/>
            <person name="Kun R.S."/>
            <person name="Lubbers R.J."/>
            <person name="Makela M.R."/>
            <person name="Barry K."/>
            <person name="Chovatia M."/>
            <person name="Clum A."/>
            <person name="Daum C."/>
            <person name="Haridas S."/>
            <person name="He G."/>
            <person name="LaButti K."/>
            <person name="Lipzen A."/>
            <person name="Mondo S."/>
            <person name="Pangilinan J."/>
            <person name="Riley R."/>
            <person name="Salamov A."/>
            <person name="Simmons B.A."/>
            <person name="Magnuson J.K."/>
            <person name="Henrissat B."/>
            <person name="Mortensen U.H."/>
            <person name="Larsen T.O."/>
            <person name="De vries R.P."/>
            <person name="Grigoriev I.V."/>
            <person name="Machida M."/>
            <person name="Baker S.E."/>
            <person name="Andersen M.R."/>
        </authorList>
    </citation>
    <scope>NUCLEOTIDE SEQUENCE [LARGE SCALE GENOMIC DNA]</scope>
    <source>
        <strain evidence="6 7">CBS 126849</strain>
    </source>
</reference>
<dbReference type="InterPro" id="IPR053178">
    <property type="entry name" value="Osmoadaptation_assoc"/>
</dbReference>
<protein>
    <recommendedName>
        <fullName evidence="5">Zn(2)-C6 fungal-type domain-containing protein</fullName>
    </recommendedName>
</protein>
<dbReference type="EMBL" id="ML733409">
    <property type="protein sequence ID" value="KAB8222875.1"/>
    <property type="molecule type" value="Genomic_DNA"/>
</dbReference>
<evidence type="ECO:0000256" key="4">
    <source>
        <dbReference type="ARBA" id="ARBA00023242"/>
    </source>
</evidence>
<evidence type="ECO:0000313" key="6">
    <source>
        <dbReference type="EMBL" id="KAB8222875.1"/>
    </source>
</evidence>
<dbReference type="GO" id="GO:0000981">
    <property type="term" value="F:DNA-binding transcription factor activity, RNA polymerase II-specific"/>
    <property type="evidence" value="ECO:0007669"/>
    <property type="project" value="InterPro"/>
</dbReference>
<dbReference type="SUPFAM" id="SSF57701">
    <property type="entry name" value="Zn2/Cys6 DNA-binding domain"/>
    <property type="match status" value="1"/>
</dbReference>
<dbReference type="InterPro" id="IPR036864">
    <property type="entry name" value="Zn2-C6_fun-type_DNA-bd_sf"/>
</dbReference>
<accession>A0A5N6F0Z6</accession>
<keyword evidence="4" id="KW-0539">Nucleus</keyword>
<dbReference type="Pfam" id="PF11951">
    <property type="entry name" value="Fungal_trans_2"/>
    <property type="match status" value="1"/>
</dbReference>
<dbReference type="InterPro" id="IPR001138">
    <property type="entry name" value="Zn2Cys6_DnaBD"/>
</dbReference>
<name>A0A5N6F0Z6_9EURO</name>
<sequence length="265" mass="29115">MELAPRNLAGGHRTKKCGTCRDRRVKCDQQEPFCATCKKLGYTCQGYISSLVIVPFKPAGNSAPSKGKNLGKNDTRASTARRTMLVLTSTLAPDPVSVSREYFLLRLVGSGTCSQGSGIPRLLCAFLDRALPVGSLQHKCMKALTVSYHSMTALGIRENPSEEAIKTYSQALTAVRKAIGQDLTTGPDLLMSIMCLCLYENIVVTQPRAWIEHYKAISHLVNSLWQGTLATILSLTNFHGRFRETGQSIIKMEGTEIFCWHSATQ</sequence>
<evidence type="ECO:0000256" key="2">
    <source>
        <dbReference type="ARBA" id="ARBA00023125"/>
    </source>
</evidence>
<dbReference type="GO" id="GO:0003677">
    <property type="term" value="F:DNA binding"/>
    <property type="evidence" value="ECO:0007669"/>
    <property type="project" value="UniProtKB-KW"/>
</dbReference>
<dbReference type="PANTHER" id="PTHR38111">
    <property type="entry name" value="ZN(2)-C6 FUNGAL-TYPE DOMAIN-CONTAINING PROTEIN-RELATED"/>
    <property type="match status" value="1"/>
</dbReference>
<gene>
    <name evidence="6" type="ORF">BDV33DRAFT_168048</name>
</gene>
<dbReference type="AlphaFoldDB" id="A0A5N6F0Z6"/>
<dbReference type="Proteomes" id="UP000326799">
    <property type="component" value="Unassembled WGS sequence"/>
</dbReference>
<dbReference type="CDD" id="cd00067">
    <property type="entry name" value="GAL4"/>
    <property type="match status" value="1"/>
</dbReference>
<evidence type="ECO:0000256" key="3">
    <source>
        <dbReference type="ARBA" id="ARBA00023163"/>
    </source>
</evidence>
<evidence type="ECO:0000256" key="1">
    <source>
        <dbReference type="ARBA" id="ARBA00023015"/>
    </source>
</evidence>